<accession>A0ABX4TSL3</accession>
<evidence type="ECO:0000313" key="1">
    <source>
        <dbReference type="EMBL" id="PLU06745.1"/>
    </source>
</evidence>
<gene>
    <name evidence="1" type="ORF">BMJ33_05885</name>
</gene>
<dbReference type="Proteomes" id="UP001190825">
    <property type="component" value="Unassembled WGS sequence"/>
</dbReference>
<dbReference type="EMBL" id="NBUC01000047">
    <property type="protein sequence ID" value="PLU06745.1"/>
    <property type="molecule type" value="Genomic_DNA"/>
</dbReference>
<comment type="caution">
    <text evidence="1">The sequence shown here is derived from an EMBL/GenBank/DDBJ whole genome shotgun (WGS) entry which is preliminary data.</text>
</comment>
<reference evidence="1 2" key="1">
    <citation type="journal article" date="2018" name="FEMS Microbiol. Ecol.">
        <title>Co-invading symbiotic mutualists of Medicago polymorpha retain high ancestral diversity and contain diverse accessory genomes.</title>
        <authorList>
            <person name="Porter S.S."/>
            <person name="Faber-Hammond J.J."/>
            <person name="Friesen M.L."/>
        </authorList>
    </citation>
    <scope>NUCLEOTIDE SEQUENCE [LARGE SCALE GENOMIC DNA]</scope>
    <source>
        <strain evidence="1 2">Str16</strain>
    </source>
</reference>
<organism evidence="1 2">
    <name type="scientific">Sinorhizobium medicae</name>
    <dbReference type="NCBI Taxonomy" id="110321"/>
    <lineage>
        <taxon>Bacteria</taxon>
        <taxon>Pseudomonadati</taxon>
        <taxon>Pseudomonadota</taxon>
        <taxon>Alphaproteobacteria</taxon>
        <taxon>Hyphomicrobiales</taxon>
        <taxon>Rhizobiaceae</taxon>
        <taxon>Sinorhizobium/Ensifer group</taxon>
        <taxon>Sinorhizobium</taxon>
    </lineage>
</organism>
<evidence type="ECO:0000313" key="2">
    <source>
        <dbReference type="Proteomes" id="UP001190825"/>
    </source>
</evidence>
<proteinExistence type="predicted"/>
<keyword evidence="2" id="KW-1185">Reference proteome</keyword>
<sequence>MSVALRHLPKLFTLHIRCDNCLRESSRTVEVPAVDDAPGDVDELVESGFLGALRFSCVCAGVVGQIIGISQERSYGL</sequence>
<protein>
    <submittedName>
        <fullName evidence="1">Uncharacterized protein</fullName>
    </submittedName>
</protein>
<name>A0ABX4TSL3_9HYPH</name>
<dbReference type="RefSeq" id="WP_101779491.1">
    <property type="nucleotide sequence ID" value="NZ_NBUC01000047.1"/>
</dbReference>